<dbReference type="GO" id="GO:0000166">
    <property type="term" value="F:nucleotide binding"/>
    <property type="evidence" value="ECO:0007669"/>
    <property type="project" value="UniProtKB-KW"/>
</dbReference>
<keyword evidence="7 11" id="KW-0676">Redox-active center</keyword>
<dbReference type="InterPro" id="IPR036188">
    <property type="entry name" value="FAD/NAD-bd_sf"/>
</dbReference>
<dbReference type="PROSITE" id="PS00076">
    <property type="entry name" value="PYRIDINE_REDOX_1"/>
    <property type="match status" value="1"/>
</dbReference>
<keyword evidence="9" id="KW-0520">NAD</keyword>
<evidence type="ECO:0000256" key="5">
    <source>
        <dbReference type="ARBA" id="ARBA00023002"/>
    </source>
</evidence>
<dbReference type="Proteomes" id="UP000199301">
    <property type="component" value="Unassembled WGS sequence"/>
</dbReference>
<dbReference type="PRINTS" id="PR00411">
    <property type="entry name" value="PNDRDTASEI"/>
</dbReference>
<dbReference type="Gene3D" id="3.50.50.60">
    <property type="entry name" value="FAD/NAD(P)-binding domain"/>
    <property type="match status" value="2"/>
</dbReference>
<dbReference type="PANTHER" id="PTHR43014">
    <property type="entry name" value="MERCURIC REDUCTASE"/>
    <property type="match status" value="1"/>
</dbReference>
<evidence type="ECO:0000256" key="4">
    <source>
        <dbReference type="ARBA" id="ARBA00022857"/>
    </source>
</evidence>
<feature type="binding site" evidence="9">
    <location>
        <position position="272"/>
    </location>
    <ligand>
        <name>NAD(+)</name>
        <dbReference type="ChEBI" id="CHEBI:57540"/>
    </ligand>
</feature>
<feature type="domain" description="FAD/NAD(P)-binding" evidence="13">
    <location>
        <begin position="4"/>
        <end position="324"/>
    </location>
</feature>
<evidence type="ECO:0000256" key="9">
    <source>
        <dbReference type="PIRSR" id="PIRSR000350-3"/>
    </source>
</evidence>
<dbReference type="PRINTS" id="PR00368">
    <property type="entry name" value="FADPNR"/>
</dbReference>
<comment type="similarity">
    <text evidence="1 11">Belongs to the class-I pyridine nucleotide-disulfide oxidoreductase family.</text>
</comment>
<dbReference type="InterPro" id="IPR012999">
    <property type="entry name" value="Pyr_OxRdtase_I_AS"/>
</dbReference>
<keyword evidence="4" id="KW-0521">NADP</keyword>
<dbReference type="InterPro" id="IPR004099">
    <property type="entry name" value="Pyr_nucl-diS_OxRdtase_dimer"/>
</dbReference>
<dbReference type="SUPFAM" id="SSF55424">
    <property type="entry name" value="FAD/NAD-linked reductases, dimerisation (C-terminal) domain"/>
    <property type="match status" value="1"/>
</dbReference>
<feature type="binding site" evidence="9">
    <location>
        <position position="53"/>
    </location>
    <ligand>
        <name>FAD</name>
        <dbReference type="ChEBI" id="CHEBI:57692"/>
    </ligand>
</feature>
<evidence type="ECO:0000256" key="2">
    <source>
        <dbReference type="ARBA" id="ARBA00022630"/>
    </source>
</evidence>
<dbReference type="InterPro" id="IPR016156">
    <property type="entry name" value="FAD/NAD-linked_Rdtase_dimer_sf"/>
</dbReference>
<evidence type="ECO:0000256" key="10">
    <source>
        <dbReference type="PIRSR" id="PIRSR000350-4"/>
    </source>
</evidence>
<dbReference type="GO" id="GO:0016668">
    <property type="term" value="F:oxidoreductase activity, acting on a sulfur group of donors, NAD(P) as acceptor"/>
    <property type="evidence" value="ECO:0007669"/>
    <property type="project" value="InterPro"/>
</dbReference>
<feature type="binding site" evidence="9">
    <location>
        <position position="118"/>
    </location>
    <ligand>
        <name>FAD</name>
        <dbReference type="ChEBI" id="CHEBI:57692"/>
    </ligand>
</feature>
<dbReference type="NCBIfam" id="NF005884">
    <property type="entry name" value="PRK07846.1"/>
    <property type="match status" value="1"/>
</dbReference>
<proteinExistence type="inferred from homology"/>
<gene>
    <name evidence="14" type="ORF">SAMN04489718_1828</name>
</gene>
<dbReference type="SUPFAM" id="SSF51905">
    <property type="entry name" value="FAD/NAD(P)-binding domain"/>
    <property type="match status" value="1"/>
</dbReference>
<evidence type="ECO:0000256" key="11">
    <source>
        <dbReference type="RuleBase" id="RU003691"/>
    </source>
</evidence>
<dbReference type="Gene3D" id="3.30.390.30">
    <property type="match status" value="1"/>
</dbReference>
<sequence length="465" mass="50348">MRHFDLIIIGSGSGNAILDERFSDWDVAIVEKGVGSTSAYGGTCLNVGCIPTKMFVHTADVARSPNEGDALGVDLHRTGVRWPEIRDRIFGRIDTISEGGRRFRAEENANVTLYEGIGRFTGVRQLAVETSAGSETISADRIVLAAGGRPVIPEIPGIEDVTYHTSDSVMRLEELPESMIILGTGFIGAEFAHIFSSLGVEVTMVGRSGRALRAEDVDVSARFTEIAARDWDLRLNRTEKSVTGDDEKVELHLDGPDGPETVSARTLLVATGRRSNSDLLDAAAGGITTSDDGKVKVDATQRTSAEGVWALGDISSEHELKHVANHEERVVQHNLLHPEEPVKSDHRFVPHAVFTAPQIASVGLTEQQAREHAINYTSSTQDYGGIAYGWAMEEQDGFAKLLADPSTGELLGAHIIGPQAPTLIQPLIQAMSFGIDARSMARGQYWIHPAMPELVENALLGLEWD</sequence>
<dbReference type="InterPro" id="IPR023753">
    <property type="entry name" value="FAD/NAD-binding_dom"/>
</dbReference>
<feature type="binding site" evidence="9">
    <location>
        <begin position="183"/>
        <end position="190"/>
    </location>
    <ligand>
        <name>NAD(+)</name>
        <dbReference type="ChEBI" id="CHEBI:57540"/>
    </ligand>
</feature>
<keyword evidence="5 11" id="KW-0560">Oxidoreductase</keyword>
<organism evidence="14 15">
    <name type="scientific">Actinopolyspora saharensis</name>
    <dbReference type="NCBI Taxonomy" id="995062"/>
    <lineage>
        <taxon>Bacteria</taxon>
        <taxon>Bacillati</taxon>
        <taxon>Actinomycetota</taxon>
        <taxon>Actinomycetes</taxon>
        <taxon>Actinopolysporales</taxon>
        <taxon>Actinopolysporaceae</taxon>
        <taxon>Actinopolyspora</taxon>
    </lineage>
</organism>
<protein>
    <submittedName>
        <fullName evidence="14">Mycothione reductase</fullName>
    </submittedName>
</protein>
<evidence type="ECO:0000256" key="1">
    <source>
        <dbReference type="ARBA" id="ARBA00007532"/>
    </source>
</evidence>
<feature type="binding site" evidence="9">
    <location>
        <position position="313"/>
    </location>
    <ligand>
        <name>FAD</name>
        <dbReference type="ChEBI" id="CHEBI:57692"/>
    </ligand>
</feature>
<dbReference type="PIRSF" id="PIRSF000350">
    <property type="entry name" value="Mercury_reductase_MerA"/>
    <property type="match status" value="1"/>
</dbReference>
<evidence type="ECO:0000256" key="7">
    <source>
        <dbReference type="ARBA" id="ARBA00023284"/>
    </source>
</evidence>
<evidence type="ECO:0000313" key="15">
    <source>
        <dbReference type="Proteomes" id="UP000199301"/>
    </source>
</evidence>
<evidence type="ECO:0000259" key="13">
    <source>
        <dbReference type="Pfam" id="PF07992"/>
    </source>
</evidence>
<name>A0A1H1CZR4_9ACTN</name>
<evidence type="ECO:0000313" key="14">
    <source>
        <dbReference type="EMBL" id="SDQ69801.1"/>
    </source>
</evidence>
<dbReference type="Pfam" id="PF07992">
    <property type="entry name" value="Pyr_redox_2"/>
    <property type="match status" value="1"/>
</dbReference>
<dbReference type="Pfam" id="PF02852">
    <property type="entry name" value="Pyr_redox_dim"/>
    <property type="match status" value="1"/>
</dbReference>
<dbReference type="InterPro" id="IPR001100">
    <property type="entry name" value="Pyr_nuc-diS_OxRdtase"/>
</dbReference>
<keyword evidence="3 9" id="KW-0274">FAD</keyword>
<dbReference type="AlphaFoldDB" id="A0A1H1CZR4"/>
<keyword evidence="6" id="KW-1015">Disulfide bond</keyword>
<dbReference type="EMBL" id="FNKO01000002">
    <property type="protein sequence ID" value="SDQ69801.1"/>
    <property type="molecule type" value="Genomic_DNA"/>
</dbReference>
<dbReference type="OrthoDB" id="4678789at2"/>
<feature type="disulfide bond" description="Redox-active" evidence="10">
    <location>
        <begin position="44"/>
        <end position="49"/>
    </location>
</feature>
<keyword evidence="9" id="KW-0547">Nucleotide-binding</keyword>
<keyword evidence="15" id="KW-1185">Reference proteome</keyword>
<evidence type="ECO:0000259" key="12">
    <source>
        <dbReference type="Pfam" id="PF02852"/>
    </source>
</evidence>
<feature type="domain" description="Pyridine nucleotide-disulphide oxidoreductase dimerisation" evidence="12">
    <location>
        <begin position="349"/>
        <end position="458"/>
    </location>
</feature>
<keyword evidence="2 11" id="KW-0285">Flavoprotein</keyword>
<dbReference type="RefSeq" id="WP_092522937.1">
    <property type="nucleotide sequence ID" value="NZ_FNKO01000002.1"/>
</dbReference>
<evidence type="ECO:0000256" key="3">
    <source>
        <dbReference type="ARBA" id="ARBA00022827"/>
    </source>
</evidence>
<accession>A0A1H1CZR4</accession>
<evidence type="ECO:0000256" key="8">
    <source>
        <dbReference type="PIRSR" id="PIRSR000350-2"/>
    </source>
</evidence>
<comment type="cofactor">
    <cofactor evidence="9">
        <name>FAD</name>
        <dbReference type="ChEBI" id="CHEBI:57692"/>
    </cofactor>
    <text evidence="9">Binds 1 FAD per subunit.</text>
</comment>
<evidence type="ECO:0000256" key="6">
    <source>
        <dbReference type="ARBA" id="ARBA00023157"/>
    </source>
</evidence>
<reference evidence="15" key="1">
    <citation type="submission" date="2016-10" db="EMBL/GenBank/DDBJ databases">
        <authorList>
            <person name="Varghese N."/>
            <person name="Submissions S."/>
        </authorList>
    </citation>
    <scope>NUCLEOTIDE SEQUENCE [LARGE SCALE GENOMIC DNA]</scope>
    <source>
        <strain evidence="15">DSM 45459</strain>
    </source>
</reference>
<feature type="active site" description="Proton acceptor" evidence="8">
    <location>
        <position position="448"/>
    </location>
</feature>
<dbReference type="STRING" id="995062.SAMN04489718_1828"/>